<dbReference type="EMBL" id="RSED01000003">
    <property type="protein sequence ID" value="RRS05452.1"/>
    <property type="molecule type" value="Genomic_DNA"/>
</dbReference>
<feature type="region of interest" description="Disordered" evidence="17">
    <location>
        <begin position="687"/>
        <end position="707"/>
    </location>
</feature>
<dbReference type="GO" id="GO:0003911">
    <property type="term" value="F:DNA ligase (NAD+) activity"/>
    <property type="evidence" value="ECO:0007669"/>
    <property type="project" value="UniProtKB-UniRule"/>
</dbReference>
<dbReference type="PANTHER" id="PTHR23389:SF9">
    <property type="entry name" value="DNA LIGASE"/>
    <property type="match status" value="1"/>
</dbReference>
<name>A0A3R8U629_9BURK</name>
<dbReference type="CDD" id="cd00114">
    <property type="entry name" value="LIGANc"/>
    <property type="match status" value="1"/>
</dbReference>
<dbReference type="GO" id="GO:0005829">
    <property type="term" value="C:cytosol"/>
    <property type="evidence" value="ECO:0007669"/>
    <property type="project" value="TreeGrafter"/>
</dbReference>
<feature type="binding site" evidence="15">
    <location>
        <position position="133"/>
    </location>
    <ligand>
        <name>NAD(+)</name>
        <dbReference type="ChEBI" id="CHEBI:57540"/>
    </ligand>
</feature>
<dbReference type="SMART" id="SM00292">
    <property type="entry name" value="BRCT"/>
    <property type="match status" value="1"/>
</dbReference>
<dbReference type="FunFam" id="3.40.50.10190:FF:000054">
    <property type="entry name" value="DNA ligase"/>
    <property type="match status" value="1"/>
</dbReference>
<dbReference type="SUPFAM" id="SSF56091">
    <property type="entry name" value="DNA ligase/mRNA capping enzyme, catalytic domain"/>
    <property type="match status" value="1"/>
</dbReference>
<feature type="binding site" evidence="15">
    <location>
        <begin position="96"/>
        <end position="97"/>
    </location>
    <ligand>
        <name>NAD(+)</name>
        <dbReference type="ChEBI" id="CHEBI:57540"/>
    </ligand>
</feature>
<evidence type="ECO:0000256" key="4">
    <source>
        <dbReference type="ARBA" id="ARBA00022598"/>
    </source>
</evidence>
<dbReference type="Gene3D" id="2.40.50.140">
    <property type="entry name" value="Nucleic acid-binding proteins"/>
    <property type="match status" value="1"/>
</dbReference>
<comment type="similarity">
    <text evidence="14 15">Belongs to the NAD-dependent DNA ligase family. LigA subfamily.</text>
</comment>
<dbReference type="Pfam" id="PF12826">
    <property type="entry name" value="HHH_2"/>
    <property type="match status" value="1"/>
</dbReference>
<dbReference type="InterPro" id="IPR041663">
    <property type="entry name" value="DisA/LigA_HHH"/>
</dbReference>
<evidence type="ECO:0000256" key="7">
    <source>
        <dbReference type="ARBA" id="ARBA00022763"/>
    </source>
</evidence>
<dbReference type="AlphaFoldDB" id="A0A3R8U629"/>
<feature type="binding site" evidence="15">
    <location>
        <position position="192"/>
    </location>
    <ligand>
        <name>NAD(+)</name>
        <dbReference type="ChEBI" id="CHEBI:57540"/>
    </ligand>
</feature>
<dbReference type="NCBIfam" id="TIGR00575">
    <property type="entry name" value="dnlj"/>
    <property type="match status" value="1"/>
</dbReference>
<feature type="binding site" evidence="15">
    <location>
        <position position="427"/>
    </location>
    <ligand>
        <name>Zn(2+)</name>
        <dbReference type="ChEBI" id="CHEBI:29105"/>
    </ligand>
</feature>
<dbReference type="Gene3D" id="3.40.50.10190">
    <property type="entry name" value="BRCT domain"/>
    <property type="match status" value="1"/>
</dbReference>
<evidence type="ECO:0000256" key="2">
    <source>
        <dbReference type="ARBA" id="ARBA00012722"/>
    </source>
</evidence>
<dbReference type="InterPro" id="IPR013840">
    <property type="entry name" value="DNAligase_N"/>
</dbReference>
<evidence type="ECO:0000256" key="16">
    <source>
        <dbReference type="RuleBase" id="RU000618"/>
    </source>
</evidence>
<comment type="caution">
    <text evidence="19">The sequence shown here is derived from an EMBL/GenBank/DDBJ whole genome shotgun (WGS) entry which is preliminary data.</text>
</comment>
<dbReference type="EC" id="6.5.1.2" evidence="2 15"/>
<dbReference type="FunFam" id="3.30.470.30:FF:000001">
    <property type="entry name" value="DNA ligase"/>
    <property type="match status" value="1"/>
</dbReference>
<keyword evidence="4 15" id="KW-0436">Ligase</keyword>
<dbReference type="Pfam" id="PF03120">
    <property type="entry name" value="OB_DNA_ligase"/>
    <property type="match status" value="1"/>
</dbReference>
<dbReference type="Pfam" id="PF03119">
    <property type="entry name" value="DNA_ligase_ZBD"/>
    <property type="match status" value="1"/>
</dbReference>
<dbReference type="InterPro" id="IPR010994">
    <property type="entry name" value="RuvA_2-like"/>
</dbReference>
<evidence type="ECO:0000256" key="3">
    <source>
        <dbReference type="ARBA" id="ARBA00013308"/>
    </source>
</evidence>
<keyword evidence="10 15" id="KW-0520">NAD</keyword>
<dbReference type="RefSeq" id="WP_125242020.1">
    <property type="nucleotide sequence ID" value="NZ_RSED01000003.1"/>
</dbReference>
<dbReference type="InterPro" id="IPR036420">
    <property type="entry name" value="BRCT_dom_sf"/>
</dbReference>
<dbReference type="InterPro" id="IPR004150">
    <property type="entry name" value="NAD_DNA_ligase_OB"/>
</dbReference>
<reference evidence="19 20" key="1">
    <citation type="submission" date="2018-12" db="EMBL/GenBank/DDBJ databases">
        <title>The whole draft genome of Aquabacterium sp. SJQ9.</title>
        <authorList>
            <person name="Sun L."/>
            <person name="Gao X."/>
            <person name="Chen W."/>
            <person name="Huang K."/>
        </authorList>
    </citation>
    <scope>NUCLEOTIDE SEQUENCE [LARGE SCALE GENOMIC DNA]</scope>
    <source>
        <strain evidence="19 20">SJQ9</strain>
    </source>
</reference>
<dbReference type="Pfam" id="PF00533">
    <property type="entry name" value="BRCT"/>
    <property type="match status" value="1"/>
</dbReference>
<feature type="binding site" evidence="15">
    <location>
        <position position="156"/>
    </location>
    <ligand>
        <name>NAD(+)</name>
        <dbReference type="ChEBI" id="CHEBI:57540"/>
    </ligand>
</feature>
<evidence type="ECO:0000256" key="5">
    <source>
        <dbReference type="ARBA" id="ARBA00022705"/>
    </source>
</evidence>
<comment type="function">
    <text evidence="1 15">DNA ligase that catalyzes the formation of phosphodiester linkages between 5'-phosphoryl and 3'-hydroxyl groups in double-stranded DNA using NAD as a coenzyme and as the energy source for the reaction. It is essential for DNA replication and repair of damaged DNA.</text>
</comment>
<dbReference type="PROSITE" id="PS50172">
    <property type="entry name" value="BRCT"/>
    <property type="match status" value="1"/>
</dbReference>
<dbReference type="FunFam" id="1.10.150.20:FF:000006">
    <property type="entry name" value="DNA ligase"/>
    <property type="match status" value="1"/>
</dbReference>
<keyword evidence="11 15" id="KW-0234">DNA repair</keyword>
<dbReference type="Pfam" id="PF14520">
    <property type="entry name" value="HHH_5"/>
    <property type="match status" value="1"/>
</dbReference>
<comment type="caution">
    <text evidence="15">Lacks conserved residue(s) required for the propagation of feature annotation.</text>
</comment>
<dbReference type="FunFam" id="1.10.287.610:FF:000002">
    <property type="entry name" value="DNA ligase"/>
    <property type="match status" value="1"/>
</dbReference>
<feature type="domain" description="BRCT" evidence="18">
    <location>
        <begin position="612"/>
        <end position="691"/>
    </location>
</feature>
<feature type="binding site" evidence="15">
    <location>
        <position position="430"/>
    </location>
    <ligand>
        <name>Zn(2+)</name>
        <dbReference type="ChEBI" id="CHEBI:29105"/>
    </ligand>
</feature>
<dbReference type="PROSITE" id="PS01055">
    <property type="entry name" value="DNA_LIGASE_N1"/>
    <property type="match status" value="1"/>
</dbReference>
<keyword evidence="7 15" id="KW-0227">DNA damage</keyword>
<evidence type="ECO:0000256" key="9">
    <source>
        <dbReference type="ARBA" id="ARBA00022842"/>
    </source>
</evidence>
<dbReference type="GO" id="GO:0006260">
    <property type="term" value="P:DNA replication"/>
    <property type="evidence" value="ECO:0007669"/>
    <property type="project" value="UniProtKB-KW"/>
</dbReference>
<accession>A0A3R8U629</accession>
<organism evidence="19 20">
    <name type="scientific">Aquabacterium soli</name>
    <dbReference type="NCBI Taxonomy" id="2493092"/>
    <lineage>
        <taxon>Bacteria</taxon>
        <taxon>Pseudomonadati</taxon>
        <taxon>Pseudomonadota</taxon>
        <taxon>Betaproteobacteria</taxon>
        <taxon>Burkholderiales</taxon>
        <taxon>Aquabacterium</taxon>
    </lineage>
</organism>
<dbReference type="Gene3D" id="3.30.470.30">
    <property type="entry name" value="DNA ligase/mRNA capping enzyme"/>
    <property type="match status" value="1"/>
</dbReference>
<feature type="binding site" evidence="15">
    <location>
        <begin position="47"/>
        <end position="51"/>
    </location>
    <ligand>
        <name>NAD(+)</name>
        <dbReference type="ChEBI" id="CHEBI:57540"/>
    </ligand>
</feature>
<comment type="catalytic activity">
    <reaction evidence="13 15 16">
        <text>NAD(+) + (deoxyribonucleotide)n-3'-hydroxyl + 5'-phospho-(deoxyribonucleotide)m = (deoxyribonucleotide)n+m + AMP + beta-nicotinamide D-nucleotide.</text>
        <dbReference type="EC" id="6.5.1.2"/>
    </reaction>
</comment>
<evidence type="ECO:0000256" key="8">
    <source>
        <dbReference type="ARBA" id="ARBA00022833"/>
    </source>
</evidence>
<feature type="active site" description="N6-AMP-lysine intermediate" evidence="15">
    <location>
        <position position="135"/>
    </location>
</feature>
<dbReference type="Pfam" id="PF01653">
    <property type="entry name" value="DNA_ligase_aden"/>
    <property type="match status" value="1"/>
</dbReference>
<dbReference type="InterPro" id="IPR001357">
    <property type="entry name" value="BRCT_dom"/>
</dbReference>
<dbReference type="Gene3D" id="6.20.10.30">
    <property type="match status" value="1"/>
</dbReference>
<evidence type="ECO:0000256" key="14">
    <source>
        <dbReference type="ARBA" id="ARBA00060881"/>
    </source>
</evidence>
<dbReference type="SMART" id="SM00532">
    <property type="entry name" value="LIGANc"/>
    <property type="match status" value="1"/>
</dbReference>
<keyword evidence="6 15" id="KW-0479">Metal-binding</keyword>
<evidence type="ECO:0000256" key="12">
    <source>
        <dbReference type="ARBA" id="ARBA00023211"/>
    </source>
</evidence>
<evidence type="ECO:0000256" key="10">
    <source>
        <dbReference type="ARBA" id="ARBA00023027"/>
    </source>
</evidence>
<keyword evidence="8 15" id="KW-0862">Zinc</keyword>
<dbReference type="Proteomes" id="UP000269265">
    <property type="component" value="Unassembled WGS sequence"/>
</dbReference>
<dbReference type="InterPro" id="IPR018239">
    <property type="entry name" value="DNA_ligase_AS"/>
</dbReference>
<dbReference type="SUPFAM" id="SSF52113">
    <property type="entry name" value="BRCT domain"/>
    <property type="match status" value="1"/>
</dbReference>
<sequence>MQDPLFGAEAPTAVDDATPAQQVAQLREVLHHHAHQYYVLDDPQIPDAEYDRLFKALQALEEAHPELRSPDSPTQRVLGQVLEGFTPVRHAVPMLSIRTETDTEATGARAFDARVRRELGLVEPDPPVEYGAELKFDGLAINLRYENGALVQAATRGDGEMGEDVTQNIRNIRQIPLRLKGLKPAVLEVRGEVYMRRDDFEKLNEQQREQGDKTFVNPRNAAAGAVRQLDPGISAKRPLSFFAYGLGDVQGWEIPPTHSGMLDALAAAGLPVSDQRTVAQGADGLIAYHQAIGAQRDQLPFDIDGVVYKVNDRALQARLGFVSREPRWAVAHKYPAQEQATLIEGIDIQVGRTGKLTPVARLKPVFVGGVTVTNATLHNLFELRRKHVRVGDQVIVRRAGDVIPEVVGIIAAVRAHYVPNFRMPLQCPVCGSAVVREPGEMNHRCSGGLFCAAQRKQALLHFAQRRALDIEGLGEKLVDQLVEGDIVRTLPDLYKLGIARLAELDRMADKSAQNIVAALDKSKQTTLPRFLFGLGIRHVGEATAKDLARHFGMLDHLMDASVDHLLRVNDVGPIVAQSIRTFFDQPHNREVVEQLRAAGVHWPEHEPDEANVQALPLAGLTLVLTGTLPTLGREDAKALIEAAGGKVAGSVSKKTHYVVAGAEAGSKLEKAQSLGVPVLDEDGLQTLLREGPPAQPGARADSATAAG</sequence>
<keyword evidence="5 15" id="KW-0235">DNA replication</keyword>
<dbReference type="SUPFAM" id="SSF50249">
    <property type="entry name" value="Nucleic acid-binding proteins"/>
    <property type="match status" value="1"/>
</dbReference>
<dbReference type="PANTHER" id="PTHR23389">
    <property type="entry name" value="CHROMOSOME TRANSMISSION FIDELITY FACTOR 18"/>
    <property type="match status" value="1"/>
</dbReference>
<dbReference type="Gene3D" id="1.10.287.610">
    <property type="entry name" value="Helix hairpin bin"/>
    <property type="match status" value="1"/>
</dbReference>
<keyword evidence="20" id="KW-1185">Reference proteome</keyword>
<dbReference type="SMART" id="SM00278">
    <property type="entry name" value="HhH1"/>
    <property type="match status" value="3"/>
</dbReference>
<dbReference type="InterPro" id="IPR001679">
    <property type="entry name" value="DNA_ligase"/>
</dbReference>
<dbReference type="Gene3D" id="1.10.150.20">
    <property type="entry name" value="5' to 3' exonuclease, C-terminal subdomain"/>
    <property type="match status" value="2"/>
</dbReference>
<protein>
    <recommendedName>
        <fullName evidence="3 15">DNA ligase</fullName>
        <ecNumber evidence="2 15">6.5.1.2</ecNumber>
    </recommendedName>
    <alternativeName>
        <fullName evidence="15">Polydeoxyribonucleotide synthase [NAD(+)]</fullName>
    </alternativeName>
</protein>
<keyword evidence="9 15" id="KW-0460">Magnesium</keyword>
<dbReference type="SUPFAM" id="SSF47781">
    <property type="entry name" value="RuvA domain 2-like"/>
    <property type="match status" value="1"/>
</dbReference>
<dbReference type="PIRSF" id="PIRSF001604">
    <property type="entry name" value="LigA"/>
    <property type="match status" value="1"/>
</dbReference>
<dbReference type="InterPro" id="IPR033136">
    <property type="entry name" value="DNA_ligase_CS"/>
</dbReference>
<dbReference type="InterPro" id="IPR013839">
    <property type="entry name" value="DNAligase_adenylation"/>
</dbReference>
<dbReference type="FunFam" id="2.40.50.140:FF:000012">
    <property type="entry name" value="DNA ligase"/>
    <property type="match status" value="1"/>
</dbReference>
<dbReference type="PROSITE" id="PS01056">
    <property type="entry name" value="DNA_LIGASE_N2"/>
    <property type="match status" value="1"/>
</dbReference>
<dbReference type="NCBIfam" id="NF005932">
    <property type="entry name" value="PRK07956.1"/>
    <property type="match status" value="1"/>
</dbReference>
<evidence type="ECO:0000256" key="17">
    <source>
        <dbReference type="SAM" id="MobiDB-lite"/>
    </source>
</evidence>
<evidence type="ECO:0000313" key="19">
    <source>
        <dbReference type="EMBL" id="RRS05452.1"/>
    </source>
</evidence>
<proteinExistence type="inferred from homology"/>
<dbReference type="OrthoDB" id="9759736at2"/>
<feature type="binding site" evidence="15">
    <location>
        <position position="309"/>
    </location>
    <ligand>
        <name>NAD(+)</name>
        <dbReference type="ChEBI" id="CHEBI:57540"/>
    </ligand>
</feature>
<comment type="cofactor">
    <cofactor evidence="15">
        <name>Mg(2+)</name>
        <dbReference type="ChEBI" id="CHEBI:18420"/>
    </cofactor>
    <cofactor evidence="15">
        <name>Mn(2+)</name>
        <dbReference type="ChEBI" id="CHEBI:29035"/>
    </cofactor>
</comment>
<evidence type="ECO:0000256" key="15">
    <source>
        <dbReference type="HAMAP-Rule" id="MF_01588"/>
    </source>
</evidence>
<dbReference type="InterPro" id="IPR004149">
    <property type="entry name" value="Znf_DNAligase_C4"/>
</dbReference>
<dbReference type="GO" id="GO:0006281">
    <property type="term" value="P:DNA repair"/>
    <property type="evidence" value="ECO:0007669"/>
    <property type="project" value="UniProtKB-KW"/>
</dbReference>
<dbReference type="GO" id="GO:0003677">
    <property type="term" value="F:DNA binding"/>
    <property type="evidence" value="ECO:0007669"/>
    <property type="project" value="InterPro"/>
</dbReference>
<evidence type="ECO:0000259" key="18">
    <source>
        <dbReference type="PROSITE" id="PS50172"/>
    </source>
</evidence>
<gene>
    <name evidence="15 19" type="primary">ligA</name>
    <name evidence="19" type="ORF">EIP75_04380</name>
</gene>
<dbReference type="InterPro" id="IPR003583">
    <property type="entry name" value="Hlx-hairpin-Hlx_DNA-bd_motif"/>
</dbReference>
<evidence type="ECO:0000256" key="13">
    <source>
        <dbReference type="ARBA" id="ARBA00034005"/>
    </source>
</evidence>
<feature type="binding site" evidence="15">
    <location>
        <position position="451"/>
    </location>
    <ligand>
        <name>Zn(2+)</name>
        <dbReference type="ChEBI" id="CHEBI:29105"/>
    </ligand>
</feature>
<keyword evidence="12 15" id="KW-0464">Manganese</keyword>
<dbReference type="FunFam" id="1.10.150.20:FF:000007">
    <property type="entry name" value="DNA ligase"/>
    <property type="match status" value="1"/>
</dbReference>
<dbReference type="GO" id="GO:0046872">
    <property type="term" value="F:metal ion binding"/>
    <property type="evidence" value="ECO:0007669"/>
    <property type="project" value="UniProtKB-KW"/>
</dbReference>
<evidence type="ECO:0000313" key="20">
    <source>
        <dbReference type="Proteomes" id="UP000269265"/>
    </source>
</evidence>
<dbReference type="InterPro" id="IPR012340">
    <property type="entry name" value="NA-bd_OB-fold"/>
</dbReference>
<evidence type="ECO:0000256" key="6">
    <source>
        <dbReference type="ARBA" id="ARBA00022723"/>
    </source>
</evidence>
<dbReference type="HAMAP" id="MF_01588">
    <property type="entry name" value="DNA_ligase_A"/>
    <property type="match status" value="1"/>
</dbReference>
<evidence type="ECO:0000256" key="11">
    <source>
        <dbReference type="ARBA" id="ARBA00023204"/>
    </source>
</evidence>
<evidence type="ECO:0000256" key="1">
    <source>
        <dbReference type="ARBA" id="ARBA00004067"/>
    </source>
</evidence>
<feature type="binding site" evidence="15">
    <location>
        <position position="333"/>
    </location>
    <ligand>
        <name>NAD(+)</name>
        <dbReference type="ChEBI" id="CHEBI:57540"/>
    </ligand>
</feature>